<accession>A0A6A5YRA5</accession>
<gene>
    <name evidence="1" type="ORF">BDV96DRAFT_243249</name>
</gene>
<name>A0A6A5YRA5_9PLEO</name>
<dbReference type="Proteomes" id="UP000799770">
    <property type="component" value="Unassembled WGS sequence"/>
</dbReference>
<evidence type="ECO:0000313" key="2">
    <source>
        <dbReference type="Proteomes" id="UP000799770"/>
    </source>
</evidence>
<dbReference type="OrthoDB" id="3944805at2759"/>
<keyword evidence="2" id="KW-1185">Reference proteome</keyword>
<proteinExistence type="predicted"/>
<dbReference type="EMBL" id="ML977343">
    <property type="protein sequence ID" value="KAF2109264.1"/>
    <property type="molecule type" value="Genomic_DNA"/>
</dbReference>
<reference evidence="1" key="1">
    <citation type="journal article" date="2020" name="Stud. Mycol.">
        <title>101 Dothideomycetes genomes: a test case for predicting lifestyles and emergence of pathogens.</title>
        <authorList>
            <person name="Haridas S."/>
            <person name="Albert R."/>
            <person name="Binder M."/>
            <person name="Bloem J."/>
            <person name="Labutti K."/>
            <person name="Salamov A."/>
            <person name="Andreopoulos B."/>
            <person name="Baker S."/>
            <person name="Barry K."/>
            <person name="Bills G."/>
            <person name="Bluhm B."/>
            <person name="Cannon C."/>
            <person name="Castanera R."/>
            <person name="Culley D."/>
            <person name="Daum C."/>
            <person name="Ezra D."/>
            <person name="Gonzalez J."/>
            <person name="Henrissat B."/>
            <person name="Kuo A."/>
            <person name="Liang C."/>
            <person name="Lipzen A."/>
            <person name="Lutzoni F."/>
            <person name="Magnuson J."/>
            <person name="Mondo S."/>
            <person name="Nolan M."/>
            <person name="Ohm R."/>
            <person name="Pangilinan J."/>
            <person name="Park H.-J."/>
            <person name="Ramirez L."/>
            <person name="Alfaro M."/>
            <person name="Sun H."/>
            <person name="Tritt A."/>
            <person name="Yoshinaga Y."/>
            <person name="Zwiers L.-H."/>
            <person name="Turgeon B."/>
            <person name="Goodwin S."/>
            <person name="Spatafora J."/>
            <person name="Crous P."/>
            <person name="Grigoriev I."/>
        </authorList>
    </citation>
    <scope>NUCLEOTIDE SEQUENCE</scope>
    <source>
        <strain evidence="1">CBS 627.86</strain>
    </source>
</reference>
<dbReference type="AlphaFoldDB" id="A0A6A5YRA5"/>
<sequence>MSSQSLVLYSAPPTTSTLTFRPSSSTSTTSLISRRLFTQQTGTAIATELLYRILLEILNRVFVSVQGFAAKRLDALQDYFEKRSLERATGAAAAAAKKASEEGGAELGIVDEVGKAAVASGFICPLTGRAMGVHGDADDMGWKGRRGPPEWVKRRWEAKSKPKLDEEQSAWTQITRQGLAGSDIWVASAGC</sequence>
<evidence type="ECO:0000313" key="1">
    <source>
        <dbReference type="EMBL" id="KAF2109264.1"/>
    </source>
</evidence>
<organism evidence="1 2">
    <name type="scientific">Lophiotrema nucula</name>
    <dbReference type="NCBI Taxonomy" id="690887"/>
    <lineage>
        <taxon>Eukaryota</taxon>
        <taxon>Fungi</taxon>
        <taxon>Dikarya</taxon>
        <taxon>Ascomycota</taxon>
        <taxon>Pezizomycotina</taxon>
        <taxon>Dothideomycetes</taxon>
        <taxon>Pleosporomycetidae</taxon>
        <taxon>Pleosporales</taxon>
        <taxon>Lophiotremataceae</taxon>
        <taxon>Lophiotrema</taxon>
    </lineage>
</organism>
<protein>
    <submittedName>
        <fullName evidence="1">Uncharacterized protein</fullName>
    </submittedName>
</protein>